<evidence type="ECO:0000256" key="1">
    <source>
        <dbReference type="SAM" id="MobiDB-lite"/>
    </source>
</evidence>
<gene>
    <name evidence="2" type="ORF">UFOVP393_94</name>
</gene>
<organism evidence="2">
    <name type="scientific">uncultured Caudovirales phage</name>
    <dbReference type="NCBI Taxonomy" id="2100421"/>
    <lineage>
        <taxon>Viruses</taxon>
        <taxon>Duplodnaviria</taxon>
        <taxon>Heunggongvirae</taxon>
        <taxon>Uroviricota</taxon>
        <taxon>Caudoviricetes</taxon>
        <taxon>Peduoviridae</taxon>
        <taxon>Maltschvirus</taxon>
        <taxon>Maltschvirus maltsch</taxon>
    </lineage>
</organism>
<proteinExistence type="predicted"/>
<evidence type="ECO:0000313" key="2">
    <source>
        <dbReference type="EMBL" id="CAB5224470.1"/>
    </source>
</evidence>
<name>A0A6J7X7N5_9CAUD</name>
<feature type="region of interest" description="Disordered" evidence="1">
    <location>
        <begin position="66"/>
        <end position="90"/>
    </location>
</feature>
<sequence>MEYPNSGVLWTSTQKRSDKAPDMYGDISIERDLLLSLIEEAGNDTSVKIKLDGWRKKDRNNNAMVSLKVNTYKKQDQAPTQDDGMDPWDD</sequence>
<reference evidence="2" key="1">
    <citation type="submission" date="2020-05" db="EMBL/GenBank/DDBJ databases">
        <authorList>
            <person name="Chiriac C."/>
            <person name="Salcher M."/>
            <person name="Ghai R."/>
            <person name="Kavagutti S V."/>
        </authorList>
    </citation>
    <scope>NUCLEOTIDE SEQUENCE</scope>
</reference>
<dbReference type="EMBL" id="LR798335">
    <property type="protein sequence ID" value="CAB5224470.1"/>
    <property type="molecule type" value="Genomic_DNA"/>
</dbReference>
<accession>A0A6J7X7N5</accession>
<protein>
    <submittedName>
        <fullName evidence="2">Uncharacterized protein</fullName>
    </submittedName>
</protein>